<dbReference type="AlphaFoldDB" id="A0A6H0ZG84"/>
<accession>A0A6H0ZG84</accession>
<evidence type="ECO:0000256" key="1">
    <source>
        <dbReference type="SAM" id="MobiDB-lite"/>
    </source>
</evidence>
<dbReference type="RefSeq" id="WP_136883730.1">
    <property type="nucleotide sequence ID" value="NZ_CP050896.1"/>
</dbReference>
<evidence type="ECO:0000313" key="2">
    <source>
        <dbReference type="EMBL" id="QIX19862.1"/>
    </source>
</evidence>
<reference evidence="2 3" key="1">
    <citation type="submission" date="2020-04" db="EMBL/GenBank/DDBJ databases">
        <title>FDA dAtabase for Regulatory Grade micrObial Sequences (FDA-ARGOS): Supporting development and validation of Infectious Disease Dx tests.</title>
        <authorList>
            <person name="Sciortino C."/>
            <person name="Tallon L."/>
            <person name="Sadzewicz L."/>
            <person name="Vavikolanu K."/>
            <person name="Mehta A."/>
            <person name="Aluvathingal J."/>
            <person name="Nadendla S."/>
            <person name="Nandy P."/>
            <person name="Geyer C."/>
            <person name="Yan Y."/>
            <person name="Sichtig H."/>
        </authorList>
    </citation>
    <scope>NUCLEOTIDE SEQUENCE [LARGE SCALE GENOMIC DNA]</scope>
    <source>
        <strain evidence="2 3">FDAARGOS_633</strain>
    </source>
</reference>
<evidence type="ECO:0008006" key="4">
    <source>
        <dbReference type="Google" id="ProtNLM"/>
    </source>
</evidence>
<name>A0A6H0ZG84_9HYPH</name>
<feature type="region of interest" description="Disordered" evidence="1">
    <location>
        <begin position="1"/>
        <end position="76"/>
    </location>
</feature>
<dbReference type="Proteomes" id="UP000500870">
    <property type="component" value="Chromosome 2"/>
</dbReference>
<evidence type="ECO:0000313" key="3">
    <source>
        <dbReference type="Proteomes" id="UP000500870"/>
    </source>
</evidence>
<gene>
    <name evidence="2" type="ORF">FOB41_01480</name>
</gene>
<organism evidence="2 3">
    <name type="scientific">Agrobacterium pusense</name>
    <dbReference type="NCBI Taxonomy" id="648995"/>
    <lineage>
        <taxon>Bacteria</taxon>
        <taxon>Pseudomonadati</taxon>
        <taxon>Pseudomonadota</taxon>
        <taxon>Alphaproteobacteria</taxon>
        <taxon>Hyphomicrobiales</taxon>
        <taxon>Rhizobiaceae</taxon>
        <taxon>Rhizobium/Agrobacterium group</taxon>
        <taxon>Agrobacterium</taxon>
    </lineage>
</organism>
<proteinExistence type="predicted"/>
<sequence>MSEPNNSPAVQFMREAQERQRSAPSAGTLDKGLEATFPGSDPVSATITSIPAGRAETADAGSPARAAELAEDRDYPRVDAALQSQSPIDSEVLDAGEEVRALRRDVARLRENLLEIAEGGVELMKAEARSAVRDAESRIRERPLTAVSIAALLGYVWGLTR</sequence>
<protein>
    <recommendedName>
        <fullName evidence="4">DUF883 domain-containing protein</fullName>
    </recommendedName>
</protein>
<dbReference type="EMBL" id="CP050896">
    <property type="protein sequence ID" value="QIX19862.1"/>
    <property type="molecule type" value="Genomic_DNA"/>
</dbReference>